<evidence type="ECO:0000313" key="1">
    <source>
        <dbReference type="EMBL" id="SCW95359.1"/>
    </source>
</evidence>
<keyword evidence="2" id="KW-1185">Reference proteome</keyword>
<dbReference type="STRING" id="177413.SAMN05660859_0007"/>
<name>A0A1G4URA5_9HYPH</name>
<protein>
    <submittedName>
        <fullName evidence="1">Uncharacterized protein</fullName>
    </submittedName>
</protein>
<organism evidence="1 2">
    <name type="scientific">Ancylobacter rudongensis</name>
    <dbReference type="NCBI Taxonomy" id="177413"/>
    <lineage>
        <taxon>Bacteria</taxon>
        <taxon>Pseudomonadati</taxon>
        <taxon>Pseudomonadota</taxon>
        <taxon>Alphaproteobacteria</taxon>
        <taxon>Hyphomicrobiales</taxon>
        <taxon>Xanthobacteraceae</taxon>
        <taxon>Ancylobacter</taxon>
    </lineage>
</organism>
<evidence type="ECO:0000313" key="2">
    <source>
        <dbReference type="Proteomes" id="UP000198889"/>
    </source>
</evidence>
<sequence>MWINLTDQERGLISVCLNALTVPEAKALIARLNEPADPTDGTFVERAREDYEFGSDGDVDIDDTPVVSRSENGAYVMMWGWVSNEDAGLDDESEDFSVEALQDGRWKSIFPKRLSHLNSEHATHAEAWAHIQEHEDNE</sequence>
<dbReference type="RefSeq" id="WP_091443983.1">
    <property type="nucleotide sequence ID" value="NZ_FMTP01000010.1"/>
</dbReference>
<accession>A0A1G4URA5</accession>
<proteinExistence type="predicted"/>
<dbReference type="AlphaFoldDB" id="A0A1G4URA5"/>
<reference evidence="2" key="1">
    <citation type="submission" date="2016-10" db="EMBL/GenBank/DDBJ databases">
        <authorList>
            <person name="Varghese N."/>
            <person name="Submissions S."/>
        </authorList>
    </citation>
    <scope>NUCLEOTIDE SEQUENCE [LARGE SCALE GENOMIC DNA]</scope>
    <source>
        <strain evidence="2">CGMCC 1.1761</strain>
    </source>
</reference>
<gene>
    <name evidence="1" type="ORF">SAMN05660859_0007</name>
</gene>
<dbReference type="Proteomes" id="UP000198889">
    <property type="component" value="Unassembled WGS sequence"/>
</dbReference>
<dbReference type="EMBL" id="FMTP01000010">
    <property type="protein sequence ID" value="SCW95359.1"/>
    <property type="molecule type" value="Genomic_DNA"/>
</dbReference>